<reference evidence="1 2" key="1">
    <citation type="journal article" date="2015" name="Nature">
        <title>rRNA introns, odd ribosomes, and small enigmatic genomes across a large radiation of phyla.</title>
        <authorList>
            <person name="Brown C.T."/>
            <person name="Hug L.A."/>
            <person name="Thomas B.C."/>
            <person name="Sharon I."/>
            <person name="Castelle C.J."/>
            <person name="Singh A."/>
            <person name="Wilkins M.J."/>
            <person name="Williams K.H."/>
            <person name="Banfield J.F."/>
        </authorList>
    </citation>
    <scope>NUCLEOTIDE SEQUENCE [LARGE SCALE GENOMIC DNA]</scope>
</reference>
<evidence type="ECO:0000313" key="1">
    <source>
        <dbReference type="EMBL" id="KKW33141.1"/>
    </source>
</evidence>
<protein>
    <submittedName>
        <fullName evidence="1">Zn-dependent hydrolase of the beta-lactamase fold-like protein</fullName>
    </submittedName>
</protein>
<dbReference type="GO" id="GO:0016787">
    <property type="term" value="F:hydrolase activity"/>
    <property type="evidence" value="ECO:0007669"/>
    <property type="project" value="UniProtKB-KW"/>
</dbReference>
<accession>A0A0G1XQF5</accession>
<dbReference type="EMBL" id="LCRH01000008">
    <property type="protein sequence ID" value="KKW33141.1"/>
    <property type="molecule type" value="Genomic_DNA"/>
</dbReference>
<dbReference type="Pfam" id="PF13483">
    <property type="entry name" value="Lactamase_B_3"/>
    <property type="match status" value="1"/>
</dbReference>
<comment type="caution">
    <text evidence="1">The sequence shown here is derived from an EMBL/GenBank/DDBJ whole genome shotgun (WGS) entry which is preliminary data.</text>
</comment>
<dbReference type="PANTHER" id="PTHR39189:SF1">
    <property type="entry name" value="UPF0173 METAL-DEPENDENT HYDROLASE YTKL"/>
    <property type="match status" value="1"/>
</dbReference>
<name>A0A0G1XQF5_9BACT</name>
<dbReference type="Proteomes" id="UP000034054">
    <property type="component" value="Unassembled WGS sequence"/>
</dbReference>
<dbReference type="InterPro" id="IPR036866">
    <property type="entry name" value="RibonucZ/Hydroxyglut_hydro"/>
</dbReference>
<sequence>MQISWNGFSSFEIITKTPDGDVRLVIDPYRNSTGLRFPRTLEAEILLESHNEEDANNREAVGGDPYVVDLPGEFEVKGVFVFGVSAPLKREVKGKRLQNLLFRLELEGMRLAHLGALDRPLTDEELQKLENIDILMIPVGGGRVMDPKVVVARI</sequence>
<dbReference type="AlphaFoldDB" id="A0A0G1XQF5"/>
<organism evidence="1 2">
    <name type="scientific">Candidatus Uhrbacteria bacterium GW2011_GWA2_52_8d</name>
    <dbReference type="NCBI Taxonomy" id="1618979"/>
    <lineage>
        <taxon>Bacteria</taxon>
        <taxon>Candidatus Uhriibacteriota</taxon>
    </lineage>
</organism>
<dbReference type="Gene3D" id="3.60.15.10">
    <property type="entry name" value="Ribonuclease Z/Hydroxyacylglutathione hydrolase-like"/>
    <property type="match status" value="1"/>
</dbReference>
<keyword evidence="1" id="KW-0378">Hydrolase</keyword>
<proteinExistence type="predicted"/>
<gene>
    <name evidence="1" type="ORF">UY76_C0008G0014</name>
</gene>
<evidence type="ECO:0000313" key="2">
    <source>
        <dbReference type="Proteomes" id="UP000034054"/>
    </source>
</evidence>
<dbReference type="PANTHER" id="PTHR39189">
    <property type="entry name" value="UPF0173 METAL-DEPENDENT HYDROLASE YTKL"/>
    <property type="match status" value="1"/>
</dbReference>
<dbReference type="SUPFAM" id="SSF56281">
    <property type="entry name" value="Metallo-hydrolase/oxidoreductase"/>
    <property type="match status" value="1"/>
</dbReference>